<reference evidence="1 2" key="1">
    <citation type="submission" date="2020-04" db="EMBL/GenBank/DDBJ databases">
        <authorList>
            <person name="De Canck E."/>
        </authorList>
    </citation>
    <scope>NUCLEOTIDE SEQUENCE [LARGE SCALE GENOMIC DNA]</scope>
    <source>
        <strain evidence="1 2">LMG 27177</strain>
    </source>
</reference>
<evidence type="ECO:0000313" key="1">
    <source>
        <dbReference type="EMBL" id="CAB3777834.1"/>
    </source>
</evidence>
<protein>
    <submittedName>
        <fullName evidence="1">Uncharacterized protein</fullName>
    </submittedName>
</protein>
<accession>A0A6J5FD49</accession>
<dbReference type="EMBL" id="CADIKI010000001">
    <property type="protein sequence ID" value="CAB3777834.1"/>
    <property type="molecule type" value="Genomic_DNA"/>
</dbReference>
<gene>
    <name evidence="1" type="ORF">LMG27177_00462</name>
</gene>
<evidence type="ECO:0000313" key="2">
    <source>
        <dbReference type="Proteomes" id="UP000494252"/>
    </source>
</evidence>
<dbReference type="AlphaFoldDB" id="A0A6J5FD49"/>
<sequence length="100" mass="11520">MSTQTHAENDLAHIKTMISELEYLDYGHNTAKTNVVMQPAYWRTRIRAVLALHNIPIHIQKQGSELLVRLDRLHVASRANCQTRPTLSVTKQHPPFDQPR</sequence>
<proteinExistence type="predicted"/>
<keyword evidence="2" id="KW-1185">Reference proteome</keyword>
<name>A0A6J5FD49_9BURK</name>
<dbReference type="Proteomes" id="UP000494252">
    <property type="component" value="Unassembled WGS sequence"/>
</dbReference>
<organism evidence="1 2">
    <name type="scientific">Paraburkholderia fynbosensis</name>
    <dbReference type="NCBI Taxonomy" id="1200993"/>
    <lineage>
        <taxon>Bacteria</taxon>
        <taxon>Pseudomonadati</taxon>
        <taxon>Pseudomonadota</taxon>
        <taxon>Betaproteobacteria</taxon>
        <taxon>Burkholderiales</taxon>
        <taxon>Burkholderiaceae</taxon>
        <taxon>Paraburkholderia</taxon>
    </lineage>
</organism>